<dbReference type="AlphaFoldDB" id="S8A102"/>
<organism evidence="2 3">
    <name type="scientific">Dactylellina haptotyla (strain CBS 200.50)</name>
    <name type="common">Nematode-trapping fungus</name>
    <name type="synonym">Monacrosporium haptotylum</name>
    <dbReference type="NCBI Taxonomy" id="1284197"/>
    <lineage>
        <taxon>Eukaryota</taxon>
        <taxon>Fungi</taxon>
        <taxon>Dikarya</taxon>
        <taxon>Ascomycota</taxon>
        <taxon>Pezizomycotina</taxon>
        <taxon>Orbiliomycetes</taxon>
        <taxon>Orbiliales</taxon>
        <taxon>Orbiliaceae</taxon>
        <taxon>Dactylellina</taxon>
    </lineage>
</organism>
<accession>S8A102</accession>
<evidence type="ECO:0000313" key="2">
    <source>
        <dbReference type="EMBL" id="EPS36364.1"/>
    </source>
</evidence>
<reference evidence="3" key="2">
    <citation type="submission" date="2013-04" db="EMBL/GenBank/DDBJ databases">
        <title>Genomic mechanisms accounting for the adaptation to parasitism in nematode-trapping fungi.</title>
        <authorList>
            <person name="Ahren D.G."/>
        </authorList>
    </citation>
    <scope>NUCLEOTIDE SEQUENCE [LARGE SCALE GENOMIC DNA]</scope>
    <source>
        <strain evidence="3">CBS 200.50</strain>
    </source>
</reference>
<gene>
    <name evidence="2" type="ORF">H072_10106</name>
</gene>
<reference evidence="2 3" key="1">
    <citation type="journal article" date="2013" name="PLoS Genet.">
        <title>Genomic mechanisms accounting for the adaptation to parasitism in nematode-trapping fungi.</title>
        <authorList>
            <person name="Meerupati T."/>
            <person name="Andersson K.M."/>
            <person name="Friman E."/>
            <person name="Kumar D."/>
            <person name="Tunlid A."/>
            <person name="Ahren D."/>
        </authorList>
    </citation>
    <scope>NUCLEOTIDE SEQUENCE [LARGE SCALE GENOMIC DNA]</scope>
    <source>
        <strain evidence="2 3">CBS 200.50</strain>
    </source>
</reference>
<sequence>MKFTLATVITAASVVSAAPTYSSEPKPLALTMMAIRSASPIHFGRVDASGQKFYIGLDRPSSYCPSPPVPVGSCPSGNYTSISWGQYGPYMNVEVPGGQQIYIAPDNSLSYTQAHSGSMPPGSTTDGFTLGPKQENTLRHIDHKSGGFLACPAKKDVGPWKVFVGSVTDKNAPSGSAADCLGFLNTGIEFIGEQFGAWQY</sequence>
<name>S8A102_DACHA</name>
<proteinExistence type="predicted"/>
<evidence type="ECO:0008006" key="4">
    <source>
        <dbReference type="Google" id="ProtNLM"/>
    </source>
</evidence>
<dbReference type="OrthoDB" id="5430620at2759"/>
<keyword evidence="1" id="KW-0732">Signal</keyword>
<dbReference type="HOGENOM" id="CLU_078556_0_1_1"/>
<dbReference type="eggNOG" id="ENOG502S6B1">
    <property type="taxonomic scope" value="Eukaryota"/>
</dbReference>
<evidence type="ECO:0000313" key="3">
    <source>
        <dbReference type="Proteomes" id="UP000015100"/>
    </source>
</evidence>
<dbReference type="PANTHER" id="PTHR42047:SF1">
    <property type="entry name" value="PROTEIN, PUTATIVE (AFU_ORTHOLOGUE AFUA_6G03560)-RELATED"/>
    <property type="match status" value="1"/>
</dbReference>
<feature type="signal peptide" evidence="1">
    <location>
        <begin position="1"/>
        <end position="17"/>
    </location>
</feature>
<dbReference type="InterPro" id="IPR052820">
    <property type="entry name" value="PhiA_domain"/>
</dbReference>
<dbReference type="STRING" id="1284197.S8A102"/>
<dbReference type="PANTHER" id="PTHR42047">
    <property type="entry name" value="PROTEIN, PUTATIVE (AFU_ORTHOLOGUE AFUA_6G03560)-RELATED"/>
    <property type="match status" value="1"/>
</dbReference>
<protein>
    <recommendedName>
        <fullName evidence="4">IgE-binding protein</fullName>
    </recommendedName>
</protein>
<keyword evidence="3" id="KW-1185">Reference proteome</keyword>
<evidence type="ECO:0000256" key="1">
    <source>
        <dbReference type="SAM" id="SignalP"/>
    </source>
</evidence>
<dbReference type="OMA" id="EAHTTYM"/>
<dbReference type="EMBL" id="AQGS01000912">
    <property type="protein sequence ID" value="EPS36364.1"/>
    <property type="molecule type" value="Genomic_DNA"/>
</dbReference>
<comment type="caution">
    <text evidence="2">The sequence shown here is derived from an EMBL/GenBank/DDBJ whole genome shotgun (WGS) entry which is preliminary data.</text>
</comment>
<feature type="chain" id="PRO_5004547439" description="IgE-binding protein" evidence="1">
    <location>
        <begin position="18"/>
        <end position="200"/>
    </location>
</feature>
<dbReference type="Proteomes" id="UP000015100">
    <property type="component" value="Unassembled WGS sequence"/>
</dbReference>